<proteinExistence type="predicted"/>
<gene>
    <name evidence="1" type="ORF">Ciccas_012671</name>
</gene>
<accession>A0ABD2PP38</accession>
<name>A0ABD2PP38_9PLAT</name>
<dbReference type="AlphaFoldDB" id="A0ABD2PP38"/>
<evidence type="ECO:0000313" key="1">
    <source>
        <dbReference type="EMBL" id="KAL3308793.1"/>
    </source>
</evidence>
<organism evidence="1 2">
    <name type="scientific">Cichlidogyrus casuarinus</name>
    <dbReference type="NCBI Taxonomy" id="1844966"/>
    <lineage>
        <taxon>Eukaryota</taxon>
        <taxon>Metazoa</taxon>
        <taxon>Spiralia</taxon>
        <taxon>Lophotrochozoa</taxon>
        <taxon>Platyhelminthes</taxon>
        <taxon>Monogenea</taxon>
        <taxon>Monopisthocotylea</taxon>
        <taxon>Dactylogyridea</taxon>
        <taxon>Ancyrocephalidae</taxon>
        <taxon>Cichlidogyrus</taxon>
    </lineage>
</organism>
<dbReference type="Proteomes" id="UP001626550">
    <property type="component" value="Unassembled WGS sequence"/>
</dbReference>
<protein>
    <submittedName>
        <fullName evidence="1">Uncharacterized protein</fullName>
    </submittedName>
</protein>
<sequence length="63" mass="7123">MRLLAGHTAPDDDFLYDDAGFWTLSKRETSISHDELAALLPQIPLPDTWRRQLEMGTVVNPTV</sequence>
<comment type="caution">
    <text evidence="1">The sequence shown here is derived from an EMBL/GenBank/DDBJ whole genome shotgun (WGS) entry which is preliminary data.</text>
</comment>
<keyword evidence="2" id="KW-1185">Reference proteome</keyword>
<dbReference type="EMBL" id="JBJKFK010004695">
    <property type="protein sequence ID" value="KAL3308793.1"/>
    <property type="molecule type" value="Genomic_DNA"/>
</dbReference>
<reference evidence="1 2" key="1">
    <citation type="submission" date="2024-11" db="EMBL/GenBank/DDBJ databases">
        <title>Adaptive evolution of stress response genes in parasites aligns with host niche diversity.</title>
        <authorList>
            <person name="Hahn C."/>
            <person name="Resl P."/>
        </authorList>
    </citation>
    <scope>NUCLEOTIDE SEQUENCE [LARGE SCALE GENOMIC DNA]</scope>
    <source>
        <strain evidence="1">EGGRZ-B1_66</strain>
        <tissue evidence="1">Body</tissue>
    </source>
</reference>
<evidence type="ECO:0000313" key="2">
    <source>
        <dbReference type="Proteomes" id="UP001626550"/>
    </source>
</evidence>